<sequence length="231" mass="25261">MDTNKVSGDIESSPFAPWLLVSCGSKYGRKGNGGIGNIGKASNEGRMSGGGFQAVKIGVENISIDGVLGNGEVGNSENYGSKNGKTSKHAFDKVGDPRFEVLNEEMDKSSVPATPSSVPTATVPIKSSRLRFMCSNQTVGHDVERRSPVQKAVLDHLERRFVEVISVAEALREEVHKSDKERNESDKVRREQHKELVCMIQTFQGTSTQMHTDEPFHYEALGVTPWQGIGR</sequence>
<name>A0AAD5J179_ACENE</name>
<organism evidence="1 2">
    <name type="scientific">Acer negundo</name>
    <name type="common">Box elder</name>
    <dbReference type="NCBI Taxonomy" id="4023"/>
    <lineage>
        <taxon>Eukaryota</taxon>
        <taxon>Viridiplantae</taxon>
        <taxon>Streptophyta</taxon>
        <taxon>Embryophyta</taxon>
        <taxon>Tracheophyta</taxon>
        <taxon>Spermatophyta</taxon>
        <taxon>Magnoliopsida</taxon>
        <taxon>eudicotyledons</taxon>
        <taxon>Gunneridae</taxon>
        <taxon>Pentapetalae</taxon>
        <taxon>rosids</taxon>
        <taxon>malvids</taxon>
        <taxon>Sapindales</taxon>
        <taxon>Sapindaceae</taxon>
        <taxon>Hippocastanoideae</taxon>
        <taxon>Acereae</taxon>
        <taxon>Acer</taxon>
    </lineage>
</organism>
<evidence type="ECO:0000313" key="1">
    <source>
        <dbReference type="EMBL" id="KAI9182434.1"/>
    </source>
</evidence>
<dbReference type="Proteomes" id="UP001064489">
    <property type="component" value="Chromosome 4"/>
</dbReference>
<evidence type="ECO:0000313" key="2">
    <source>
        <dbReference type="Proteomes" id="UP001064489"/>
    </source>
</evidence>
<dbReference type="PROSITE" id="PS51257">
    <property type="entry name" value="PROKAR_LIPOPROTEIN"/>
    <property type="match status" value="1"/>
</dbReference>
<dbReference type="EMBL" id="JAJSOW010000101">
    <property type="protein sequence ID" value="KAI9182434.1"/>
    <property type="molecule type" value="Genomic_DNA"/>
</dbReference>
<accession>A0AAD5J179</accession>
<gene>
    <name evidence="1" type="ORF">LWI28_025333</name>
</gene>
<dbReference type="AlphaFoldDB" id="A0AAD5J179"/>
<protein>
    <submittedName>
        <fullName evidence="1">Uncharacterized protein</fullName>
    </submittedName>
</protein>
<keyword evidence="2" id="KW-1185">Reference proteome</keyword>
<comment type="caution">
    <text evidence="1">The sequence shown here is derived from an EMBL/GenBank/DDBJ whole genome shotgun (WGS) entry which is preliminary data.</text>
</comment>
<reference evidence="1" key="2">
    <citation type="submission" date="2023-02" db="EMBL/GenBank/DDBJ databases">
        <authorList>
            <person name="Swenson N.G."/>
            <person name="Wegrzyn J.L."/>
            <person name="Mcevoy S.L."/>
        </authorList>
    </citation>
    <scope>NUCLEOTIDE SEQUENCE</scope>
    <source>
        <strain evidence="1">91603</strain>
        <tissue evidence="1">Leaf</tissue>
    </source>
</reference>
<proteinExistence type="predicted"/>
<reference evidence="1" key="1">
    <citation type="journal article" date="2022" name="Plant J.">
        <title>Strategies of tolerance reflected in two North American maple genomes.</title>
        <authorList>
            <person name="McEvoy S.L."/>
            <person name="Sezen U.U."/>
            <person name="Trouern-Trend A."/>
            <person name="McMahon S.M."/>
            <person name="Schaberg P.G."/>
            <person name="Yang J."/>
            <person name="Wegrzyn J.L."/>
            <person name="Swenson N.G."/>
        </authorList>
    </citation>
    <scope>NUCLEOTIDE SEQUENCE</scope>
    <source>
        <strain evidence="1">91603</strain>
    </source>
</reference>